<gene>
    <name evidence="19" type="ORF">F7725_023158</name>
</gene>
<dbReference type="GO" id="GO:0045923">
    <property type="term" value="P:positive regulation of fatty acid metabolic process"/>
    <property type="evidence" value="ECO:0007669"/>
    <property type="project" value="TreeGrafter"/>
</dbReference>
<dbReference type="PROSITE" id="PS51030">
    <property type="entry name" value="NUCLEAR_REC_DBD_2"/>
    <property type="match status" value="1"/>
</dbReference>
<evidence type="ECO:0000256" key="4">
    <source>
        <dbReference type="ARBA" id="ARBA00022723"/>
    </source>
</evidence>
<evidence type="ECO:0000256" key="10">
    <source>
        <dbReference type="ARBA" id="ARBA00023159"/>
    </source>
</evidence>
<dbReference type="Gene3D" id="3.30.50.10">
    <property type="entry name" value="Erythroid Transcription Factor GATA-1, subunit A"/>
    <property type="match status" value="1"/>
</dbReference>
<evidence type="ECO:0000256" key="7">
    <source>
        <dbReference type="ARBA" id="ARBA00023015"/>
    </source>
</evidence>
<keyword evidence="13 15" id="KW-0539">Nucleus</keyword>
<evidence type="ECO:0000256" key="13">
    <source>
        <dbReference type="ARBA" id="ARBA00023242"/>
    </source>
</evidence>
<dbReference type="InterPro" id="IPR013088">
    <property type="entry name" value="Znf_NHR/GATA"/>
</dbReference>
<comment type="caution">
    <text evidence="19">The sequence shown here is derived from an EMBL/GenBank/DDBJ whole genome shotgun (WGS) entry which is preliminary data.</text>
</comment>
<dbReference type="OrthoDB" id="7634782at2759"/>
<dbReference type="InterPro" id="IPR035500">
    <property type="entry name" value="NHR-like_dom_sf"/>
</dbReference>
<keyword evidence="20" id="KW-1185">Reference proteome</keyword>
<dbReference type="GO" id="GO:0045944">
    <property type="term" value="P:positive regulation of transcription by RNA polymerase II"/>
    <property type="evidence" value="ECO:0007669"/>
    <property type="project" value="TreeGrafter"/>
</dbReference>
<dbReference type="InterPro" id="IPR001628">
    <property type="entry name" value="Znf_hrmn_rcpt"/>
</dbReference>
<dbReference type="PANTHER" id="PTHR24082">
    <property type="entry name" value="NUCLEAR HORMONE RECEPTOR"/>
    <property type="match status" value="1"/>
</dbReference>
<keyword evidence="10" id="KW-0010">Activator</keyword>
<feature type="domain" description="Nuclear receptor" evidence="17">
    <location>
        <begin position="149"/>
        <end position="225"/>
    </location>
</feature>
<evidence type="ECO:0000259" key="17">
    <source>
        <dbReference type="PROSITE" id="PS51030"/>
    </source>
</evidence>
<dbReference type="GO" id="GO:0030154">
    <property type="term" value="P:cell differentiation"/>
    <property type="evidence" value="ECO:0007669"/>
    <property type="project" value="TreeGrafter"/>
</dbReference>
<evidence type="ECO:0000256" key="11">
    <source>
        <dbReference type="ARBA" id="ARBA00023163"/>
    </source>
</evidence>
<dbReference type="PANTHER" id="PTHR24082:SF197">
    <property type="entry name" value="PEROXISOME PROLIFERATOR-ACTIVATED RECEPTOR ALPHA"/>
    <property type="match status" value="1"/>
</dbReference>
<keyword evidence="7 15" id="KW-0805">Transcription regulation</keyword>
<dbReference type="Proteomes" id="UP000518266">
    <property type="component" value="Unassembled WGS sequence"/>
</dbReference>
<dbReference type="PRINTS" id="PR00047">
    <property type="entry name" value="STROIDFINGER"/>
</dbReference>
<dbReference type="GO" id="GO:0050728">
    <property type="term" value="P:negative regulation of inflammatory response"/>
    <property type="evidence" value="ECO:0007669"/>
    <property type="project" value="TreeGrafter"/>
</dbReference>
<dbReference type="PROSITE" id="PS51843">
    <property type="entry name" value="NR_LBD"/>
    <property type="match status" value="1"/>
</dbReference>
<dbReference type="PRINTS" id="PR01288">
    <property type="entry name" value="PROXISOMEPAR"/>
</dbReference>
<dbReference type="PRINTS" id="PR01289">
    <property type="entry name" value="PROXISOMPAAR"/>
</dbReference>
<dbReference type="GO" id="GO:0006631">
    <property type="term" value="P:fatty acid metabolic process"/>
    <property type="evidence" value="ECO:0007669"/>
    <property type="project" value="TreeGrafter"/>
</dbReference>
<dbReference type="SMART" id="SM00430">
    <property type="entry name" value="HOLI"/>
    <property type="match status" value="1"/>
</dbReference>
<dbReference type="SMART" id="SM00399">
    <property type="entry name" value="ZnF_C4"/>
    <property type="match status" value="1"/>
</dbReference>
<dbReference type="GO" id="GO:0008270">
    <property type="term" value="F:zinc ion binding"/>
    <property type="evidence" value="ECO:0007669"/>
    <property type="project" value="UniProtKB-KW"/>
</dbReference>
<feature type="non-terminal residue" evidence="19">
    <location>
        <position position="503"/>
    </location>
</feature>
<evidence type="ECO:0000256" key="12">
    <source>
        <dbReference type="ARBA" id="ARBA00023170"/>
    </source>
</evidence>
<dbReference type="Gene3D" id="1.10.565.10">
    <property type="entry name" value="Retinoid X Receptor"/>
    <property type="match status" value="1"/>
</dbReference>
<dbReference type="InterPro" id="IPR000536">
    <property type="entry name" value="Nucl_hrmn_rcpt_lig-bd"/>
</dbReference>
<dbReference type="GO" id="GO:0004879">
    <property type="term" value="F:nuclear receptor activity"/>
    <property type="evidence" value="ECO:0007669"/>
    <property type="project" value="InterPro"/>
</dbReference>
<dbReference type="GO" id="GO:0008289">
    <property type="term" value="F:lipid binding"/>
    <property type="evidence" value="ECO:0007669"/>
    <property type="project" value="UniProtKB-KW"/>
</dbReference>
<evidence type="ECO:0000256" key="14">
    <source>
        <dbReference type="ARBA" id="ARBA00032723"/>
    </source>
</evidence>
<dbReference type="EMBL" id="JAAKFY010000007">
    <property type="protein sequence ID" value="KAF3855103.1"/>
    <property type="molecule type" value="Genomic_DNA"/>
</dbReference>
<comment type="similarity">
    <text evidence="2">Belongs to the nuclear hormone receptor family. NR1 subfamily.</text>
</comment>
<feature type="compositionally biased region" description="Polar residues" evidence="16">
    <location>
        <begin position="110"/>
        <end position="124"/>
    </location>
</feature>
<dbReference type="GO" id="GO:0005634">
    <property type="term" value="C:nucleus"/>
    <property type="evidence" value="ECO:0007669"/>
    <property type="project" value="UniProtKB-SubCell"/>
</dbReference>
<dbReference type="InterPro" id="IPR003076">
    <property type="entry name" value="PPAR-alpha"/>
</dbReference>
<dbReference type="InterPro" id="IPR003074">
    <property type="entry name" value="1Cnucl_rcpt"/>
</dbReference>
<accession>A0A7J5Z0V6</accession>
<keyword evidence="9 15" id="KW-0238">DNA-binding</keyword>
<keyword evidence="5 15" id="KW-0863">Zinc-finger</keyword>
<dbReference type="AlphaFoldDB" id="A0A7J5Z0V6"/>
<name>A0A7J5Z0V6_DISMA</name>
<evidence type="ECO:0000313" key="19">
    <source>
        <dbReference type="EMBL" id="KAF3855103.1"/>
    </source>
</evidence>
<keyword evidence="11 15" id="KW-0804">Transcription</keyword>
<sequence>RQRCWETNKDVVGVGDYFFPPRSSLDLAQNTSQPSEISEDMSAWKVPAACSSTAMVDMESHYHPPSPLEDSVLGSPLCADDDFLGGMEELQDISQSMDNDPLSSFDVPEYQSSSNGSEDALTPASSPSSVVYGVAAGQEEFSSSSSSLNLECRVCADRASGYHYGVHACEGCKGFFRRTIRLKLEYDKCERRCKIQKKNRNKCQYCRFQNLIFCLLCLQPSVSSEKLKLKAEMVTGDREVQDPQVADQKTLARQIYEAYLKNFNMNKAKARTILTGKTSTPPFVIHDMETLQLAEQTLVAKMVGSAGPLKDREAEVRIFHCCQCTSVETVTELTEFAKSVPGFSSLDLNDQALFAMLASSMNKDGLLVAYGSGFITREFLKSLRRPFSDMMEPKFQFAMKFNAMELDDSDLALFVAAIICCGDRPGLVNVTHIERMQESIVQVLQLHLLANHPDDSFLFPKMLQKLADLRQLVTEHAQLVQEIKKTEDTSLHPLLQEIYRDMY</sequence>
<dbReference type="InterPro" id="IPR001723">
    <property type="entry name" value="Nuclear_hrmn_rcpt"/>
</dbReference>
<proteinExistence type="inferred from homology"/>
<organism evidence="19 20">
    <name type="scientific">Dissostichus mawsoni</name>
    <name type="common">Antarctic cod</name>
    <dbReference type="NCBI Taxonomy" id="36200"/>
    <lineage>
        <taxon>Eukaryota</taxon>
        <taxon>Metazoa</taxon>
        <taxon>Chordata</taxon>
        <taxon>Craniata</taxon>
        <taxon>Vertebrata</taxon>
        <taxon>Euteleostomi</taxon>
        <taxon>Actinopterygii</taxon>
        <taxon>Neopterygii</taxon>
        <taxon>Teleostei</taxon>
        <taxon>Neoteleostei</taxon>
        <taxon>Acanthomorphata</taxon>
        <taxon>Eupercaria</taxon>
        <taxon>Perciformes</taxon>
        <taxon>Notothenioidei</taxon>
        <taxon>Nototheniidae</taxon>
        <taxon>Dissostichus</taxon>
    </lineage>
</organism>
<dbReference type="SUPFAM" id="SSF48508">
    <property type="entry name" value="Nuclear receptor ligand-binding domain"/>
    <property type="match status" value="1"/>
</dbReference>
<reference evidence="19 20" key="1">
    <citation type="submission" date="2020-03" db="EMBL/GenBank/DDBJ databases">
        <title>Dissostichus mawsoni Genome sequencing and assembly.</title>
        <authorList>
            <person name="Park H."/>
        </authorList>
    </citation>
    <scope>NUCLEOTIDE SEQUENCE [LARGE SCALE GENOMIC DNA]</scope>
    <source>
        <strain evidence="19">DM0001</strain>
        <tissue evidence="19">Muscle</tissue>
    </source>
</reference>
<dbReference type="CDD" id="cd06932">
    <property type="entry name" value="NR_LBD_PPAR"/>
    <property type="match status" value="1"/>
</dbReference>
<comment type="subcellular location">
    <subcellularLocation>
        <location evidence="1 15">Nucleus</location>
    </subcellularLocation>
</comment>
<keyword evidence="12 15" id="KW-0675">Receptor</keyword>
<keyword evidence="8" id="KW-0446">Lipid-binding</keyword>
<evidence type="ECO:0000313" key="20">
    <source>
        <dbReference type="Proteomes" id="UP000518266"/>
    </source>
</evidence>
<dbReference type="SUPFAM" id="SSF57716">
    <property type="entry name" value="Glucocorticoid receptor-like (DNA-binding domain)"/>
    <property type="match status" value="1"/>
</dbReference>
<evidence type="ECO:0000256" key="9">
    <source>
        <dbReference type="ARBA" id="ARBA00023125"/>
    </source>
</evidence>
<dbReference type="FunFam" id="1.10.565.10:FF:000013">
    <property type="entry name" value="Peroxisome proliferator-activated receptor delta"/>
    <property type="match status" value="1"/>
</dbReference>
<keyword evidence="6 15" id="KW-0862">Zinc</keyword>
<feature type="region of interest" description="Disordered" evidence="16">
    <location>
        <begin position="96"/>
        <end position="124"/>
    </location>
</feature>
<evidence type="ECO:0000256" key="1">
    <source>
        <dbReference type="ARBA" id="ARBA00004123"/>
    </source>
</evidence>
<dbReference type="Pfam" id="PF00105">
    <property type="entry name" value="zf-C4"/>
    <property type="match status" value="1"/>
</dbReference>
<dbReference type="GO" id="GO:0010887">
    <property type="term" value="P:negative regulation of cholesterol storage"/>
    <property type="evidence" value="ECO:0007669"/>
    <property type="project" value="TreeGrafter"/>
</dbReference>
<feature type="domain" description="NR LBD" evidence="18">
    <location>
        <begin position="283"/>
        <end position="502"/>
    </location>
</feature>
<dbReference type="GO" id="GO:0000978">
    <property type="term" value="F:RNA polymerase II cis-regulatory region sequence-specific DNA binding"/>
    <property type="evidence" value="ECO:0007669"/>
    <property type="project" value="TreeGrafter"/>
</dbReference>
<protein>
    <recommendedName>
        <fullName evidence="3">Peroxisome proliferator-activated receptor alpha</fullName>
    </recommendedName>
    <alternativeName>
        <fullName evidence="14">Nuclear receptor subfamily 1 group C member 1</fullName>
    </alternativeName>
</protein>
<evidence type="ECO:0000256" key="5">
    <source>
        <dbReference type="ARBA" id="ARBA00022771"/>
    </source>
</evidence>
<dbReference type="PROSITE" id="PS00031">
    <property type="entry name" value="NUCLEAR_REC_DBD_1"/>
    <property type="match status" value="1"/>
</dbReference>
<evidence type="ECO:0000256" key="3">
    <source>
        <dbReference type="ARBA" id="ARBA00019236"/>
    </source>
</evidence>
<evidence type="ECO:0000256" key="2">
    <source>
        <dbReference type="ARBA" id="ARBA00008092"/>
    </source>
</evidence>
<dbReference type="GO" id="GO:0009755">
    <property type="term" value="P:hormone-mediated signaling pathway"/>
    <property type="evidence" value="ECO:0007669"/>
    <property type="project" value="TreeGrafter"/>
</dbReference>
<evidence type="ECO:0000256" key="16">
    <source>
        <dbReference type="SAM" id="MobiDB-lite"/>
    </source>
</evidence>
<evidence type="ECO:0000256" key="6">
    <source>
        <dbReference type="ARBA" id="ARBA00022833"/>
    </source>
</evidence>
<evidence type="ECO:0000256" key="15">
    <source>
        <dbReference type="RuleBase" id="RU004334"/>
    </source>
</evidence>
<dbReference type="InterPro" id="IPR050234">
    <property type="entry name" value="Nuclear_hormone_rcpt_NR1"/>
</dbReference>
<evidence type="ECO:0000259" key="18">
    <source>
        <dbReference type="PROSITE" id="PS51843"/>
    </source>
</evidence>
<dbReference type="GO" id="GO:0001227">
    <property type="term" value="F:DNA-binding transcription repressor activity, RNA polymerase II-specific"/>
    <property type="evidence" value="ECO:0007669"/>
    <property type="project" value="TreeGrafter"/>
</dbReference>
<dbReference type="PRINTS" id="PR00398">
    <property type="entry name" value="STRDHORMONER"/>
</dbReference>
<keyword evidence="4 15" id="KW-0479">Metal-binding</keyword>
<evidence type="ECO:0000256" key="8">
    <source>
        <dbReference type="ARBA" id="ARBA00023121"/>
    </source>
</evidence>
<dbReference type="Pfam" id="PF00104">
    <property type="entry name" value="Hormone_recep"/>
    <property type="match status" value="1"/>
</dbReference>